<organism evidence="1 2">
    <name type="scientific">Daphnia sinensis</name>
    <dbReference type="NCBI Taxonomy" id="1820382"/>
    <lineage>
        <taxon>Eukaryota</taxon>
        <taxon>Metazoa</taxon>
        <taxon>Ecdysozoa</taxon>
        <taxon>Arthropoda</taxon>
        <taxon>Crustacea</taxon>
        <taxon>Branchiopoda</taxon>
        <taxon>Diplostraca</taxon>
        <taxon>Cladocera</taxon>
        <taxon>Anomopoda</taxon>
        <taxon>Daphniidae</taxon>
        <taxon>Daphnia</taxon>
        <taxon>Daphnia similis group</taxon>
    </lineage>
</organism>
<accession>A0AAD5KYQ2</accession>
<evidence type="ECO:0000313" key="1">
    <source>
        <dbReference type="EMBL" id="KAI9552125.1"/>
    </source>
</evidence>
<comment type="caution">
    <text evidence="1">The sequence shown here is derived from an EMBL/GenBank/DDBJ whole genome shotgun (WGS) entry which is preliminary data.</text>
</comment>
<dbReference type="AlphaFoldDB" id="A0AAD5KYQ2"/>
<proteinExistence type="predicted"/>
<keyword evidence="2" id="KW-1185">Reference proteome</keyword>
<reference evidence="1 2" key="1">
    <citation type="submission" date="2022-05" db="EMBL/GenBank/DDBJ databases">
        <title>A multi-omics perspective on studying reproductive biology in Daphnia sinensis.</title>
        <authorList>
            <person name="Jia J."/>
        </authorList>
    </citation>
    <scope>NUCLEOTIDE SEQUENCE [LARGE SCALE GENOMIC DNA]</scope>
    <source>
        <strain evidence="1 2">WSL</strain>
    </source>
</reference>
<dbReference type="EMBL" id="WJBH02000010">
    <property type="protein sequence ID" value="KAI9552125.1"/>
    <property type="molecule type" value="Genomic_DNA"/>
</dbReference>
<sequence>MSSVVRRRRVFGTPIHPPACPLTPLMKKFKNKHEREKTRNRTRLSLVFFRFFFLLLNNRKCSHKGISSFLKFKFGFESDGHG</sequence>
<gene>
    <name evidence="1" type="ORF">GHT06_022462</name>
</gene>
<protein>
    <submittedName>
        <fullName evidence="1">Uncharacterized protein</fullName>
    </submittedName>
</protein>
<name>A0AAD5KYQ2_9CRUS</name>
<evidence type="ECO:0000313" key="2">
    <source>
        <dbReference type="Proteomes" id="UP000820818"/>
    </source>
</evidence>
<dbReference type="Proteomes" id="UP000820818">
    <property type="component" value="Linkage Group LG10"/>
</dbReference>